<evidence type="ECO:0000313" key="2">
    <source>
        <dbReference type="Proteomes" id="UP000265750"/>
    </source>
</evidence>
<evidence type="ECO:0000313" key="1">
    <source>
        <dbReference type="EMBL" id="RIY02120.1"/>
    </source>
</evidence>
<dbReference type="Proteomes" id="UP000265750">
    <property type="component" value="Unassembled WGS sequence"/>
</dbReference>
<organism evidence="1 2">
    <name type="scientific">Aureimonas flava</name>
    <dbReference type="NCBI Taxonomy" id="2320271"/>
    <lineage>
        <taxon>Bacteria</taxon>
        <taxon>Pseudomonadati</taxon>
        <taxon>Pseudomonadota</taxon>
        <taxon>Alphaproteobacteria</taxon>
        <taxon>Hyphomicrobiales</taxon>
        <taxon>Aurantimonadaceae</taxon>
        <taxon>Aureimonas</taxon>
    </lineage>
</organism>
<sequence length="60" mass="6369">MFPAVSGLPSEPSPAILWAMSDAFAPFGPTARTCAQMRGAMARPLAGLLRLVLIGDRRAR</sequence>
<accession>A0A3A1WVG6</accession>
<dbReference type="EMBL" id="QYRN01000003">
    <property type="protein sequence ID" value="RIY02120.1"/>
    <property type="molecule type" value="Genomic_DNA"/>
</dbReference>
<gene>
    <name evidence="1" type="ORF">D3218_07440</name>
</gene>
<comment type="caution">
    <text evidence="1">The sequence shown here is derived from an EMBL/GenBank/DDBJ whole genome shotgun (WGS) entry which is preliminary data.</text>
</comment>
<dbReference type="AlphaFoldDB" id="A0A3A1WVG6"/>
<protein>
    <submittedName>
        <fullName evidence="1">Uncharacterized protein</fullName>
    </submittedName>
</protein>
<keyword evidence="2" id="KW-1185">Reference proteome</keyword>
<reference evidence="2" key="1">
    <citation type="submission" date="2018-09" db="EMBL/GenBank/DDBJ databases">
        <authorList>
            <person name="Tuo L."/>
        </authorList>
    </citation>
    <scope>NUCLEOTIDE SEQUENCE [LARGE SCALE GENOMIC DNA]</scope>
    <source>
        <strain evidence="2">M2BS4Y-1</strain>
    </source>
</reference>
<name>A0A3A1WVG6_9HYPH</name>
<proteinExistence type="predicted"/>